<reference evidence="2 3" key="1">
    <citation type="submission" date="2019-10" db="EMBL/GenBank/DDBJ databases">
        <authorList>
            <person name="Palmer J.M."/>
        </authorList>
    </citation>
    <scope>NUCLEOTIDE SEQUENCE [LARGE SCALE GENOMIC DNA]</scope>
    <source>
        <strain evidence="2 3">TWF694</strain>
    </source>
</reference>
<name>A0AAV9XHB6_9PEZI</name>
<evidence type="ECO:0000313" key="3">
    <source>
        <dbReference type="Proteomes" id="UP001365542"/>
    </source>
</evidence>
<dbReference type="Proteomes" id="UP001365542">
    <property type="component" value="Unassembled WGS sequence"/>
</dbReference>
<feature type="compositionally biased region" description="Polar residues" evidence="1">
    <location>
        <begin position="1"/>
        <end position="15"/>
    </location>
</feature>
<dbReference type="InterPro" id="IPR053137">
    <property type="entry name" value="NLR-like"/>
</dbReference>
<evidence type="ECO:0000256" key="1">
    <source>
        <dbReference type="SAM" id="MobiDB-lite"/>
    </source>
</evidence>
<dbReference type="Pfam" id="PF13424">
    <property type="entry name" value="TPR_12"/>
    <property type="match status" value="2"/>
</dbReference>
<accession>A0AAV9XHB6</accession>
<dbReference type="PANTHER" id="PTHR46082">
    <property type="entry name" value="ATP/GTP-BINDING PROTEIN-RELATED"/>
    <property type="match status" value="1"/>
</dbReference>
<comment type="caution">
    <text evidence="2">The sequence shown here is derived from an EMBL/GenBank/DDBJ whole genome shotgun (WGS) entry which is preliminary data.</text>
</comment>
<keyword evidence="3" id="KW-1185">Reference proteome</keyword>
<organism evidence="2 3">
    <name type="scientific">Orbilia ellipsospora</name>
    <dbReference type="NCBI Taxonomy" id="2528407"/>
    <lineage>
        <taxon>Eukaryota</taxon>
        <taxon>Fungi</taxon>
        <taxon>Dikarya</taxon>
        <taxon>Ascomycota</taxon>
        <taxon>Pezizomycotina</taxon>
        <taxon>Orbiliomycetes</taxon>
        <taxon>Orbiliales</taxon>
        <taxon>Orbiliaceae</taxon>
        <taxon>Orbilia</taxon>
    </lineage>
</organism>
<dbReference type="EMBL" id="JAVHJO010000003">
    <property type="protein sequence ID" value="KAK6541495.1"/>
    <property type="molecule type" value="Genomic_DNA"/>
</dbReference>
<proteinExistence type="predicted"/>
<dbReference type="Pfam" id="PF13374">
    <property type="entry name" value="TPR_10"/>
    <property type="match status" value="1"/>
</dbReference>
<dbReference type="InterPro" id="IPR011990">
    <property type="entry name" value="TPR-like_helical_dom_sf"/>
</dbReference>
<dbReference type="Gene3D" id="1.25.40.10">
    <property type="entry name" value="Tetratricopeptide repeat domain"/>
    <property type="match status" value="2"/>
</dbReference>
<evidence type="ECO:0008006" key="4">
    <source>
        <dbReference type="Google" id="ProtNLM"/>
    </source>
</evidence>
<dbReference type="AlphaFoldDB" id="A0AAV9XHB6"/>
<dbReference type="SUPFAM" id="SSF48452">
    <property type="entry name" value="TPR-like"/>
    <property type="match status" value="2"/>
</dbReference>
<protein>
    <recommendedName>
        <fullName evidence="4">Kinesin light chain</fullName>
    </recommendedName>
</protein>
<feature type="region of interest" description="Disordered" evidence="1">
    <location>
        <begin position="1"/>
        <end position="34"/>
    </location>
</feature>
<dbReference type="PANTHER" id="PTHR46082:SF6">
    <property type="entry name" value="AAA+ ATPASE DOMAIN-CONTAINING PROTEIN-RELATED"/>
    <property type="match status" value="1"/>
</dbReference>
<evidence type="ECO:0000313" key="2">
    <source>
        <dbReference type="EMBL" id="KAK6541495.1"/>
    </source>
</evidence>
<sequence length="972" mass="110087">MGQKVSSPPATTQELPITAPSKRSRKKSCSISQESAATVESTRRVVEQNKSQFGLEHPHTLSSMLKLGMALHGDRRIEKALQVFQELLPLNKKVLGPGHADTLATLDAICEELCNMGKYELSLTHLIEQRQLCERTLGLEHERTILVLVDIANLFKLLGKTEDASATFSLALDRGKKGLGEGHALTLAIMNDQRNLGGPLPPDINGIEALLRQNGLPVSSNPFPNFKSATWRDIFAGKRISPLMTVSYEASIALSLRMGPINGNTKPTPVAHIPPYYEDTNKITLERSQIKPHPGNSFESLIDRSVAILPQLGVGSPTTKQAIDKHIAFLKNLKSIDELLIAKDNPVWFFQSRESFMQQTIFQRWDPNLLERYVLLPMEGGVANSEDCIFISHFWQTQPHPDPDGKDLRQLQQLLTEGFWSKASLVWIDWTCLPQWERTAPQQQYFSRALWSIPKLVRDCAFVAQFSEFQPRLWVLFEVAAFTFNRAEPVGLPCTDTFQNHLQQMRADGVRLILDKYQYKCTNKSDREWVINSLEILIALRKAVPSIHTRRQILDAIDNAAVRSCTHQEAGVEIDKERGTLKLNGTVIFQFNPLPTEESASDIRIAGDYGTRLARAQQRADESFDNAGIGEIAREYDKAGDYRIAEILHRRAVVICEDPVTIHDLSLNLEHQEQYDQASIQCWQHINRFGQSDKLSAKLVALRQQDMKFKLYHRWKSQPLENSLLQLGGHQTITSTENVEQVVVRNGLRRSFLQRLDQSVWKCEEPVVMKSTEERALIFEKQGRFAEAQQLYWNLLRRRKELLGPCHVDTRRSLFSLARAYRLSGMIQNAHKIYGVASAVCDFTLGPTHPESRAVLGDLAAMTLLQGQQGVARSYCRQQLERTLAVAEWDDPESFAPKFFLQGFTRGARLEIRQNGAATTVNILQEHPIATPDTNLKNIQEKHKGHKEQQNGIVVLDMENSDIMFDKFIIAY</sequence>
<gene>
    <name evidence="2" type="ORF">TWF694_007304</name>
</gene>